<organism evidence="1 2">
    <name type="scientific">Periconia digitata</name>
    <dbReference type="NCBI Taxonomy" id="1303443"/>
    <lineage>
        <taxon>Eukaryota</taxon>
        <taxon>Fungi</taxon>
        <taxon>Dikarya</taxon>
        <taxon>Ascomycota</taxon>
        <taxon>Pezizomycotina</taxon>
        <taxon>Dothideomycetes</taxon>
        <taxon>Pleosporomycetidae</taxon>
        <taxon>Pleosporales</taxon>
        <taxon>Massarineae</taxon>
        <taxon>Periconiaceae</taxon>
        <taxon>Periconia</taxon>
    </lineage>
</organism>
<dbReference type="OrthoDB" id="4149149at2759"/>
<name>A0A9W4URE1_9PLEO</name>
<sequence length="390" mass="44862">MHNRNCTHPDDHEDVDMLDAINPRHAKGRVVPEGLYNLTRRMEDEDEDQFDVDVTIMDFLAFKAINLIFEWRSSINPYMSDLPSALASMTAEFRTFVKHKHGGRRLNTQAAFRSRLLQFSLLFSHRLNHDNTWTTEQSLNHLRSQNRNRGSYWRLHTSHPPALHQPFDPSSEFPLADGALAENRHELACSLGQPQDKRRWVTDLDGTPTLHCLLALFMDLTAARVELGDWDPSDGWMHLVGNFMVQAAIEDYLRNGAYGEESFNTIFAFGYPGTSRRPEDGADIQAMRTLFRAQGSTREQIPGWSEIRQHYIDELLPQRDQGASFLQAISNAQERHPYVEFEGQMLSFLEYLHKDLVKPDLVQVEEGRITIDGNDLGEAESREMIRRIGL</sequence>
<evidence type="ECO:0000313" key="1">
    <source>
        <dbReference type="EMBL" id="CAI6338968.1"/>
    </source>
</evidence>
<dbReference type="AlphaFoldDB" id="A0A9W4URE1"/>
<keyword evidence="2" id="KW-1185">Reference proteome</keyword>
<proteinExistence type="predicted"/>
<dbReference type="EMBL" id="CAOQHR010000008">
    <property type="protein sequence ID" value="CAI6338968.1"/>
    <property type="molecule type" value="Genomic_DNA"/>
</dbReference>
<gene>
    <name evidence="1" type="ORF">PDIGIT_LOCUS12105</name>
</gene>
<reference evidence="1" key="1">
    <citation type="submission" date="2023-01" db="EMBL/GenBank/DDBJ databases">
        <authorList>
            <person name="Van Ghelder C."/>
            <person name="Rancurel C."/>
        </authorList>
    </citation>
    <scope>NUCLEOTIDE SEQUENCE</scope>
    <source>
        <strain evidence="1">CNCM I-4278</strain>
    </source>
</reference>
<protein>
    <submittedName>
        <fullName evidence="1">Uncharacterized protein</fullName>
    </submittedName>
</protein>
<comment type="caution">
    <text evidence="1">The sequence shown here is derived from an EMBL/GenBank/DDBJ whole genome shotgun (WGS) entry which is preliminary data.</text>
</comment>
<accession>A0A9W4URE1</accession>
<dbReference type="Proteomes" id="UP001152607">
    <property type="component" value="Unassembled WGS sequence"/>
</dbReference>
<evidence type="ECO:0000313" key="2">
    <source>
        <dbReference type="Proteomes" id="UP001152607"/>
    </source>
</evidence>